<keyword evidence="9" id="KW-1185">Reference proteome</keyword>
<dbReference type="SUPFAM" id="SSF103473">
    <property type="entry name" value="MFS general substrate transporter"/>
    <property type="match status" value="1"/>
</dbReference>
<keyword evidence="5 7" id="KW-1133">Transmembrane helix</keyword>
<evidence type="ECO:0000313" key="8">
    <source>
        <dbReference type="EMBL" id="KAL3782140.1"/>
    </source>
</evidence>
<dbReference type="Proteomes" id="UP001530400">
    <property type="component" value="Unassembled WGS sequence"/>
</dbReference>
<dbReference type="PANTHER" id="PTHR43266">
    <property type="entry name" value="MACROLIDE-EFFLUX PROTEIN"/>
    <property type="match status" value="1"/>
</dbReference>
<keyword evidence="3" id="KW-1003">Cell membrane</keyword>
<dbReference type="GO" id="GO:0005886">
    <property type="term" value="C:plasma membrane"/>
    <property type="evidence" value="ECO:0007669"/>
    <property type="project" value="UniProtKB-SubCell"/>
</dbReference>
<feature type="transmembrane region" description="Helical" evidence="7">
    <location>
        <begin position="346"/>
        <end position="371"/>
    </location>
</feature>
<evidence type="ECO:0000256" key="2">
    <source>
        <dbReference type="ARBA" id="ARBA00022448"/>
    </source>
</evidence>
<comment type="subcellular location">
    <subcellularLocation>
        <location evidence="1">Cell membrane</location>
        <topology evidence="1">Multi-pass membrane protein</topology>
    </subcellularLocation>
</comment>
<sequence>MPSPIEEERLQSPAAVDRLQCGSIESTSNEAEVSYWGLWKHHCEYRWTSISVLVALRLVPNALFSNIGGVLADSYDRRNMLLILDILGAFIALFFILAYQFQSIPGLYATTIFQMTIAAMYEPARSALVPMLISSEGYLKKALTLTGLTWSVMACVGASTGGLVTEYFGINIVTYLLSAFFVWRIRGRYIAVKTSDESTAAMAPTEETTDAAKCSADDDTTHLISMSEALKMTFDGFTYLKLKPWGAFVFLKGCAGLIYGAAEILNVAFSERNRGTNDTGTVINLEGSSGRLGVIFASVGVGCFIGPIISERLTDMEKPRSLENACLVSYALMAMGYFGLAQIEGFISVCLFSSIRAAGSSIVWIYSSLLLQKFCSNNMLGRVMALDYALATLSEAIAAMAAGLLQDNAELTPESVSFIMALIAVITLFMWALYFCRVQSTH</sequence>
<dbReference type="AlphaFoldDB" id="A0ABD3P1W6"/>
<protein>
    <recommendedName>
        <fullName evidence="10">Solute carrier family 40 protein</fullName>
    </recommendedName>
</protein>
<feature type="transmembrane region" description="Helical" evidence="7">
    <location>
        <begin position="383"/>
        <end position="404"/>
    </location>
</feature>
<keyword evidence="6 7" id="KW-0472">Membrane</keyword>
<gene>
    <name evidence="8" type="ORF">ACHAWO_007500</name>
</gene>
<feature type="transmembrane region" description="Helical" evidence="7">
    <location>
        <begin position="416"/>
        <end position="436"/>
    </location>
</feature>
<name>A0ABD3P1W6_9STRA</name>
<feature type="transmembrane region" description="Helical" evidence="7">
    <location>
        <begin position="167"/>
        <end position="185"/>
    </location>
</feature>
<evidence type="ECO:0008006" key="10">
    <source>
        <dbReference type="Google" id="ProtNLM"/>
    </source>
</evidence>
<evidence type="ECO:0000313" key="9">
    <source>
        <dbReference type="Proteomes" id="UP001530400"/>
    </source>
</evidence>
<evidence type="ECO:0000256" key="1">
    <source>
        <dbReference type="ARBA" id="ARBA00004651"/>
    </source>
</evidence>
<evidence type="ECO:0000256" key="7">
    <source>
        <dbReference type="SAM" id="Phobius"/>
    </source>
</evidence>
<dbReference type="EMBL" id="JALLPJ020000820">
    <property type="protein sequence ID" value="KAL3782140.1"/>
    <property type="molecule type" value="Genomic_DNA"/>
</dbReference>
<keyword evidence="4 7" id="KW-0812">Transmembrane</keyword>
<feature type="transmembrane region" description="Helical" evidence="7">
    <location>
        <begin position="321"/>
        <end position="340"/>
    </location>
</feature>
<evidence type="ECO:0000256" key="3">
    <source>
        <dbReference type="ARBA" id="ARBA00022475"/>
    </source>
</evidence>
<dbReference type="CDD" id="cd06173">
    <property type="entry name" value="MFS_MefA_like"/>
    <property type="match status" value="1"/>
</dbReference>
<dbReference type="InterPro" id="IPR036259">
    <property type="entry name" value="MFS_trans_sf"/>
</dbReference>
<evidence type="ECO:0000256" key="4">
    <source>
        <dbReference type="ARBA" id="ARBA00022692"/>
    </source>
</evidence>
<proteinExistence type="predicted"/>
<evidence type="ECO:0000256" key="6">
    <source>
        <dbReference type="ARBA" id="ARBA00023136"/>
    </source>
</evidence>
<dbReference type="Gene3D" id="1.20.1250.20">
    <property type="entry name" value="MFS general substrate transporter like domains"/>
    <property type="match status" value="1"/>
</dbReference>
<dbReference type="InterPro" id="IPR011701">
    <property type="entry name" value="MFS"/>
</dbReference>
<comment type="caution">
    <text evidence="8">The sequence shown here is derived from an EMBL/GenBank/DDBJ whole genome shotgun (WGS) entry which is preliminary data.</text>
</comment>
<organism evidence="8 9">
    <name type="scientific">Cyclotella atomus</name>
    <dbReference type="NCBI Taxonomy" id="382360"/>
    <lineage>
        <taxon>Eukaryota</taxon>
        <taxon>Sar</taxon>
        <taxon>Stramenopiles</taxon>
        <taxon>Ochrophyta</taxon>
        <taxon>Bacillariophyta</taxon>
        <taxon>Coscinodiscophyceae</taxon>
        <taxon>Thalassiosirophycidae</taxon>
        <taxon>Stephanodiscales</taxon>
        <taxon>Stephanodiscaceae</taxon>
        <taxon>Cyclotella</taxon>
    </lineage>
</organism>
<keyword evidence="2" id="KW-0813">Transport</keyword>
<accession>A0ABD3P1W6</accession>
<feature type="transmembrane region" description="Helical" evidence="7">
    <location>
        <begin position="249"/>
        <end position="269"/>
    </location>
</feature>
<dbReference type="Pfam" id="PF07690">
    <property type="entry name" value="MFS_1"/>
    <property type="match status" value="1"/>
</dbReference>
<feature type="transmembrane region" description="Helical" evidence="7">
    <location>
        <begin position="81"/>
        <end position="99"/>
    </location>
</feature>
<reference evidence="8 9" key="1">
    <citation type="submission" date="2024-10" db="EMBL/GenBank/DDBJ databases">
        <title>Updated reference genomes for cyclostephanoid diatoms.</title>
        <authorList>
            <person name="Roberts W.R."/>
            <person name="Alverson A.J."/>
        </authorList>
    </citation>
    <scope>NUCLEOTIDE SEQUENCE [LARGE SCALE GENOMIC DNA]</scope>
    <source>
        <strain evidence="8 9">AJA010-31</strain>
    </source>
</reference>
<feature type="transmembrane region" description="Helical" evidence="7">
    <location>
        <begin position="289"/>
        <end position="309"/>
    </location>
</feature>
<evidence type="ECO:0000256" key="5">
    <source>
        <dbReference type="ARBA" id="ARBA00022989"/>
    </source>
</evidence>
<dbReference type="PANTHER" id="PTHR43266:SF2">
    <property type="entry name" value="MAJOR FACILITATOR SUPERFAMILY (MFS) PROFILE DOMAIN-CONTAINING PROTEIN"/>
    <property type="match status" value="1"/>
</dbReference>